<reference evidence="2" key="1">
    <citation type="journal article" date="2021" name="Front. Microbiol.">
        <title>Comprehensive Comparative Genomics and Phenotyping of Methylobacterium Species.</title>
        <authorList>
            <person name="Alessa O."/>
            <person name="Ogura Y."/>
            <person name="Fujitani Y."/>
            <person name="Takami H."/>
            <person name="Hayashi T."/>
            <person name="Sahin N."/>
            <person name="Tani A."/>
        </authorList>
    </citation>
    <scope>NUCLEOTIDE SEQUENCE</scope>
    <source>
        <strain evidence="2">KCTC 52305</strain>
    </source>
</reference>
<evidence type="ECO:0000256" key="1">
    <source>
        <dbReference type="SAM" id="Phobius"/>
    </source>
</evidence>
<gene>
    <name evidence="2" type="ORF">OPKNFCMD_5650</name>
</gene>
<evidence type="ECO:0000313" key="2">
    <source>
        <dbReference type="EMBL" id="GJD52883.1"/>
    </source>
</evidence>
<organism evidence="2 3">
    <name type="scientific">Methylobacterium crusticola</name>
    <dbReference type="NCBI Taxonomy" id="1697972"/>
    <lineage>
        <taxon>Bacteria</taxon>
        <taxon>Pseudomonadati</taxon>
        <taxon>Pseudomonadota</taxon>
        <taxon>Alphaproteobacteria</taxon>
        <taxon>Hyphomicrobiales</taxon>
        <taxon>Methylobacteriaceae</taxon>
        <taxon>Methylobacterium</taxon>
    </lineage>
</organism>
<reference evidence="2" key="2">
    <citation type="submission" date="2021-08" db="EMBL/GenBank/DDBJ databases">
        <authorList>
            <person name="Tani A."/>
            <person name="Ola A."/>
            <person name="Ogura Y."/>
            <person name="Katsura K."/>
            <person name="Hayashi T."/>
        </authorList>
    </citation>
    <scope>NUCLEOTIDE SEQUENCE</scope>
    <source>
        <strain evidence="2">KCTC 52305</strain>
    </source>
</reference>
<protein>
    <recommendedName>
        <fullName evidence="4">DUF2127 domain-containing protein</fullName>
    </recommendedName>
</protein>
<name>A0ABQ4R594_9HYPH</name>
<keyword evidence="1" id="KW-1133">Transmembrane helix</keyword>
<evidence type="ECO:0000313" key="3">
    <source>
        <dbReference type="Proteomes" id="UP001055167"/>
    </source>
</evidence>
<sequence>MPQRRSLPVRALLGLADVAVAIFVVSAELARPLYRPLYEALSRLALVRRLEAGISRLPRFAILGLLAVPFFGVEPLKLLGVIWIAEGHLWRGLALLAGAYLGSFLLVERIYHAGRAKLLTIGWLAAAIGFSARVREALLARARATRAWQVAAAAAGRARAFVRRLLARTARA</sequence>
<keyword evidence="1" id="KW-0812">Transmembrane</keyword>
<dbReference type="Proteomes" id="UP001055167">
    <property type="component" value="Unassembled WGS sequence"/>
</dbReference>
<keyword evidence="1" id="KW-0472">Membrane</keyword>
<comment type="caution">
    <text evidence="2">The sequence shown here is derived from an EMBL/GenBank/DDBJ whole genome shotgun (WGS) entry which is preliminary data.</text>
</comment>
<dbReference type="EMBL" id="BPQH01000023">
    <property type="protein sequence ID" value="GJD52883.1"/>
    <property type="molecule type" value="Genomic_DNA"/>
</dbReference>
<proteinExistence type="predicted"/>
<feature type="transmembrane region" description="Helical" evidence="1">
    <location>
        <begin position="60"/>
        <end position="83"/>
    </location>
</feature>
<accession>A0ABQ4R594</accession>
<keyword evidence="3" id="KW-1185">Reference proteome</keyword>
<feature type="transmembrane region" description="Helical" evidence="1">
    <location>
        <begin position="89"/>
        <end position="107"/>
    </location>
</feature>
<evidence type="ECO:0008006" key="4">
    <source>
        <dbReference type="Google" id="ProtNLM"/>
    </source>
</evidence>